<dbReference type="RefSeq" id="WP_116564262.1">
    <property type="nucleotide sequence ID" value="NZ_QDKP01000010.1"/>
</dbReference>
<dbReference type="AlphaFoldDB" id="A0A2T9JX93"/>
<gene>
    <name evidence="2" type="ORF">DDF65_02165</name>
</gene>
<dbReference type="InterPro" id="IPR006860">
    <property type="entry name" value="FecR"/>
</dbReference>
<protein>
    <recommendedName>
        <fullName evidence="1">FecR protein domain-containing protein</fullName>
    </recommendedName>
</protein>
<reference evidence="2 3" key="1">
    <citation type="submission" date="2018-04" db="EMBL/GenBank/DDBJ databases">
        <title>The genome sequence of Caulobacter sp. 736.</title>
        <authorList>
            <person name="Gao J."/>
            <person name="Sun J."/>
        </authorList>
    </citation>
    <scope>NUCLEOTIDE SEQUENCE [LARGE SCALE GENOMIC DNA]</scope>
    <source>
        <strain evidence="2 3">736</strain>
    </source>
</reference>
<organism evidence="2 3">
    <name type="scientific">Caulobacter radicis</name>
    <dbReference type="NCBI Taxonomy" id="2172650"/>
    <lineage>
        <taxon>Bacteria</taxon>
        <taxon>Pseudomonadati</taxon>
        <taxon>Pseudomonadota</taxon>
        <taxon>Alphaproteobacteria</taxon>
        <taxon>Caulobacterales</taxon>
        <taxon>Caulobacteraceae</taxon>
        <taxon>Caulobacter</taxon>
    </lineage>
</organism>
<dbReference type="InterPro" id="IPR012373">
    <property type="entry name" value="Ferrdict_sens_TM"/>
</dbReference>
<keyword evidence="3" id="KW-1185">Reference proteome</keyword>
<evidence type="ECO:0000313" key="2">
    <source>
        <dbReference type="EMBL" id="PVM88330.1"/>
    </source>
</evidence>
<evidence type="ECO:0000259" key="1">
    <source>
        <dbReference type="Pfam" id="PF04773"/>
    </source>
</evidence>
<dbReference type="Gene3D" id="2.60.120.1440">
    <property type="match status" value="1"/>
</dbReference>
<feature type="domain" description="FecR protein" evidence="1">
    <location>
        <begin position="99"/>
        <end position="189"/>
    </location>
</feature>
<proteinExistence type="predicted"/>
<dbReference type="PANTHER" id="PTHR30273">
    <property type="entry name" value="PERIPLASMIC SIGNAL SENSOR AND SIGMA FACTOR ACTIVATOR FECR-RELATED"/>
    <property type="match status" value="1"/>
</dbReference>
<name>A0A2T9JX93_9CAUL</name>
<comment type="caution">
    <text evidence="2">The sequence shown here is derived from an EMBL/GenBank/DDBJ whole genome shotgun (WGS) entry which is preliminary data.</text>
</comment>
<dbReference type="EMBL" id="QDKP01000010">
    <property type="protein sequence ID" value="PVM88330.1"/>
    <property type="molecule type" value="Genomic_DNA"/>
</dbReference>
<dbReference type="PIRSF" id="PIRSF018266">
    <property type="entry name" value="FecR"/>
    <property type="match status" value="1"/>
</dbReference>
<dbReference type="Pfam" id="PF04773">
    <property type="entry name" value="FecR"/>
    <property type="match status" value="1"/>
</dbReference>
<accession>A0A2T9JX93</accession>
<dbReference type="Proteomes" id="UP000244913">
    <property type="component" value="Unassembled WGS sequence"/>
</dbReference>
<dbReference type="GO" id="GO:0016989">
    <property type="term" value="F:sigma factor antagonist activity"/>
    <property type="evidence" value="ECO:0007669"/>
    <property type="project" value="TreeGrafter"/>
</dbReference>
<dbReference type="PANTHER" id="PTHR30273:SF2">
    <property type="entry name" value="PROTEIN FECR"/>
    <property type="match status" value="1"/>
</dbReference>
<evidence type="ECO:0000313" key="3">
    <source>
        <dbReference type="Proteomes" id="UP000244913"/>
    </source>
</evidence>
<sequence length="305" mass="32489">MVRAVIPFSRPPRDDEADAFVADRLREEQGQPISPRAGQDQVGEVWDALGQLDAADFGLDDRKTNSGLVSRRGLIAGGALAAGFAVGGVLLWNQRPVAYETAVGERRTIALPDGSRITLNTATRLVTRFEGDRREVVLEAGEALFAVAHRDGVPFDVLSQGGRIRVTGTRFNVYRQAGFTQVDLLEGGVTVGPAEGGSEASVRLAPGQGVRLSPSGRPGPILVAQAARIDDWNHGRISFVGASLADAVAEMNRYSQKPLRIATPSLGRLQVDGVFEAGDTAAFARAVGRLHNVSVRTDGRSWTLS</sequence>